<name>A0A6M3XWH7_9ZZZZ</name>
<protein>
    <submittedName>
        <fullName evidence="2">Putative antitoxin</fullName>
    </submittedName>
</protein>
<dbReference type="EMBL" id="MT144985">
    <property type="protein sequence ID" value="QJI02237.1"/>
    <property type="molecule type" value="Genomic_DNA"/>
</dbReference>
<reference evidence="2" key="1">
    <citation type="submission" date="2020-03" db="EMBL/GenBank/DDBJ databases">
        <title>The deep terrestrial virosphere.</title>
        <authorList>
            <person name="Holmfeldt K."/>
            <person name="Nilsson E."/>
            <person name="Simone D."/>
            <person name="Lopez-Fernandez M."/>
            <person name="Wu X."/>
            <person name="de Brujin I."/>
            <person name="Lundin D."/>
            <person name="Andersson A."/>
            <person name="Bertilsson S."/>
            <person name="Dopson M."/>
        </authorList>
    </citation>
    <scope>NUCLEOTIDE SEQUENCE</scope>
    <source>
        <strain evidence="2">TM448B03015</strain>
    </source>
</reference>
<dbReference type="InterPro" id="IPR003847">
    <property type="entry name" value="Put_antitoxin"/>
</dbReference>
<evidence type="ECO:0000313" key="2">
    <source>
        <dbReference type="EMBL" id="QJI02237.1"/>
    </source>
</evidence>
<proteinExistence type="predicted"/>
<dbReference type="Pfam" id="PF02697">
    <property type="entry name" value="VAPB_antitox"/>
    <property type="match status" value="1"/>
</dbReference>
<keyword evidence="1" id="KW-1277">Toxin-antitoxin system</keyword>
<sequence>MKRKMVMLSEEVYDKLEAIRDKRETFSEAVARLLLIHDGLGLLTSTIQGQKAHREFQAERLSGEKTPH</sequence>
<gene>
    <name evidence="2" type="ORF">TM448B03015_0006</name>
</gene>
<dbReference type="AlphaFoldDB" id="A0A6M3XWH7"/>
<organism evidence="2">
    <name type="scientific">viral metagenome</name>
    <dbReference type="NCBI Taxonomy" id="1070528"/>
    <lineage>
        <taxon>unclassified sequences</taxon>
        <taxon>metagenomes</taxon>
        <taxon>organismal metagenomes</taxon>
    </lineage>
</organism>
<accession>A0A6M3XWH7</accession>
<evidence type="ECO:0000256" key="1">
    <source>
        <dbReference type="ARBA" id="ARBA00022649"/>
    </source>
</evidence>